<proteinExistence type="predicted"/>
<dbReference type="Gene3D" id="2.60.120.260">
    <property type="entry name" value="Galactose-binding domain-like"/>
    <property type="match status" value="1"/>
</dbReference>
<dbReference type="AlphaFoldDB" id="A0A9W6WI21"/>
<dbReference type="PANTHER" id="PTHR13371">
    <property type="entry name" value="GLYCINE-, GLUTAMATE-, THIENYLCYCLOHEXYLPIPERIDINE-BINDING PROTEIN"/>
    <property type="match status" value="1"/>
</dbReference>
<organism evidence="2 3">
    <name type="scientific">Phytophthora lilii</name>
    <dbReference type="NCBI Taxonomy" id="2077276"/>
    <lineage>
        <taxon>Eukaryota</taxon>
        <taxon>Sar</taxon>
        <taxon>Stramenopiles</taxon>
        <taxon>Oomycota</taxon>
        <taxon>Peronosporomycetes</taxon>
        <taxon>Peronosporales</taxon>
        <taxon>Peronosporaceae</taxon>
        <taxon>Phytophthora</taxon>
    </lineage>
</organism>
<comment type="caution">
    <text evidence="2">The sequence shown here is derived from an EMBL/GenBank/DDBJ whole genome shotgun (WGS) entry which is preliminary data.</text>
</comment>
<reference evidence="2" key="1">
    <citation type="submission" date="2023-04" db="EMBL/GenBank/DDBJ databases">
        <title>Phytophthora lilii NBRC 32176.</title>
        <authorList>
            <person name="Ichikawa N."/>
            <person name="Sato H."/>
            <person name="Tonouchi N."/>
        </authorList>
    </citation>
    <scope>NUCLEOTIDE SEQUENCE</scope>
    <source>
        <strain evidence="2">NBRC 32176</strain>
    </source>
</reference>
<dbReference type="Pfam" id="PF21038">
    <property type="entry name" value="CEP104_N"/>
    <property type="match status" value="1"/>
</dbReference>
<dbReference type="InterPro" id="IPR052607">
    <property type="entry name" value="CEP104-like"/>
</dbReference>
<sequence>MSFWNNEDWCAPHIRHQHSSDLTNGIKQVSLTSSYTFTLSGVWILLLPLASISGGALVEMGDERVPAHLELLWCSSEDERFPATNLTRPGGLHLWEAEKFCEFPQELVFRVNQGMPTRIEQVNLLSHPTKVATRIEIFTSTTASAAIHDGKAGVKFDRLGFVCFTSNDTAETTLCELQEVQLPRSTGKITLLRLVLHSCHQARANLFSQVGLAAVAALGPGTETKLPILPSPRKYPANDVISPRRGSDNLFDTTMSRATKENMMKSPRTADIFIEDSQEVKTPEQICADIQIGAQLARFAGDQELVQSWISLGLESKHLSNLLQRSAHPDIRDCSRGTLLTRFAEIEHERIQQEGILCQHMSSSARRNNETSSAAIQGAQTHNVLTRIKTSQGQERETILWNLAEYSQTLSGRRNGLPMMSDGEALEILATALADTNTGVFIAGCAVFRELLTSLSYFQDAVASKLDVSTKTQNVCCFIW</sequence>
<dbReference type="EMBL" id="BSXW01000172">
    <property type="protein sequence ID" value="GMF13827.1"/>
    <property type="molecule type" value="Genomic_DNA"/>
</dbReference>
<accession>A0A9W6WI21</accession>
<gene>
    <name evidence="2" type="ORF">Plil01_000426300</name>
</gene>
<protein>
    <submittedName>
        <fullName evidence="2">Unnamed protein product</fullName>
    </submittedName>
</protein>
<dbReference type="InterPro" id="IPR048739">
    <property type="entry name" value="CEP104_N"/>
</dbReference>
<evidence type="ECO:0000259" key="1">
    <source>
        <dbReference type="Pfam" id="PF21038"/>
    </source>
</evidence>
<evidence type="ECO:0000313" key="2">
    <source>
        <dbReference type="EMBL" id="GMF13827.1"/>
    </source>
</evidence>
<name>A0A9W6WI21_9STRA</name>
<dbReference type="OrthoDB" id="66599at2759"/>
<dbReference type="Proteomes" id="UP001165083">
    <property type="component" value="Unassembled WGS sequence"/>
</dbReference>
<dbReference type="GO" id="GO:0005929">
    <property type="term" value="C:cilium"/>
    <property type="evidence" value="ECO:0007669"/>
    <property type="project" value="TreeGrafter"/>
</dbReference>
<dbReference type="PANTHER" id="PTHR13371:SF0">
    <property type="entry name" value="CENTROSOMAL PROTEIN OF 104 KDA"/>
    <property type="match status" value="1"/>
</dbReference>
<keyword evidence="3" id="KW-1185">Reference proteome</keyword>
<evidence type="ECO:0000313" key="3">
    <source>
        <dbReference type="Proteomes" id="UP001165083"/>
    </source>
</evidence>
<feature type="domain" description="Centrosomal protein CEP104 N-terminal" evidence="1">
    <location>
        <begin position="95"/>
        <end position="219"/>
    </location>
</feature>